<dbReference type="AlphaFoldDB" id="A0A2J8A2H3"/>
<reference evidence="2 3" key="1">
    <citation type="journal article" date="2017" name="Mol. Biol. Evol.">
        <title>The 4-celled Tetrabaena socialis nuclear genome reveals the essential components for genetic control of cell number at the origin of multicellularity in the volvocine lineage.</title>
        <authorList>
            <person name="Featherston J."/>
            <person name="Arakaki Y."/>
            <person name="Hanschen E.R."/>
            <person name="Ferris P.J."/>
            <person name="Michod R.E."/>
            <person name="Olson B.J.S.C."/>
            <person name="Nozaki H."/>
            <person name="Durand P.M."/>
        </authorList>
    </citation>
    <scope>NUCLEOTIDE SEQUENCE [LARGE SCALE GENOMIC DNA]</scope>
    <source>
        <strain evidence="2 3">NIES-571</strain>
    </source>
</reference>
<comment type="caution">
    <text evidence="2">The sequence shown here is derived from an EMBL/GenBank/DDBJ whole genome shotgun (WGS) entry which is preliminary data.</text>
</comment>
<feature type="region of interest" description="Disordered" evidence="1">
    <location>
        <begin position="174"/>
        <end position="210"/>
    </location>
</feature>
<evidence type="ECO:0000313" key="3">
    <source>
        <dbReference type="Proteomes" id="UP000236333"/>
    </source>
</evidence>
<feature type="compositionally biased region" description="Acidic residues" evidence="1">
    <location>
        <begin position="82"/>
        <end position="93"/>
    </location>
</feature>
<organism evidence="2 3">
    <name type="scientific">Tetrabaena socialis</name>
    <dbReference type="NCBI Taxonomy" id="47790"/>
    <lineage>
        <taxon>Eukaryota</taxon>
        <taxon>Viridiplantae</taxon>
        <taxon>Chlorophyta</taxon>
        <taxon>core chlorophytes</taxon>
        <taxon>Chlorophyceae</taxon>
        <taxon>CS clade</taxon>
        <taxon>Chlamydomonadales</taxon>
        <taxon>Tetrabaenaceae</taxon>
        <taxon>Tetrabaena</taxon>
    </lineage>
</organism>
<feature type="region of interest" description="Disordered" evidence="1">
    <location>
        <begin position="274"/>
        <end position="305"/>
    </location>
</feature>
<dbReference type="InterPro" id="IPR029063">
    <property type="entry name" value="SAM-dependent_MTases_sf"/>
</dbReference>
<gene>
    <name evidence="2" type="ORF">TSOC_006880</name>
</gene>
<feature type="compositionally biased region" description="Gly residues" evidence="1">
    <location>
        <begin position="94"/>
        <end position="104"/>
    </location>
</feature>
<name>A0A2J8A2H3_9CHLO</name>
<protein>
    <submittedName>
        <fullName evidence="2">Uncharacterized protein</fullName>
    </submittedName>
</protein>
<dbReference type="OrthoDB" id="545801at2759"/>
<dbReference type="Proteomes" id="UP000236333">
    <property type="component" value="Unassembled WGS sequence"/>
</dbReference>
<dbReference type="EMBL" id="PGGS01000219">
    <property type="protein sequence ID" value="PNH06713.1"/>
    <property type="molecule type" value="Genomic_DNA"/>
</dbReference>
<feature type="region of interest" description="Disordered" evidence="1">
    <location>
        <begin position="78"/>
        <end position="104"/>
    </location>
</feature>
<dbReference type="SUPFAM" id="SSF53335">
    <property type="entry name" value="S-adenosyl-L-methionine-dependent methyltransferases"/>
    <property type="match status" value="1"/>
</dbReference>
<accession>A0A2J8A2H3</accession>
<evidence type="ECO:0000256" key="1">
    <source>
        <dbReference type="SAM" id="MobiDB-lite"/>
    </source>
</evidence>
<feature type="compositionally biased region" description="Low complexity" evidence="1">
    <location>
        <begin position="281"/>
        <end position="295"/>
    </location>
</feature>
<feature type="compositionally biased region" description="Gly residues" evidence="1">
    <location>
        <begin position="296"/>
        <end position="305"/>
    </location>
</feature>
<feature type="compositionally biased region" description="Gly residues" evidence="1">
    <location>
        <begin position="185"/>
        <end position="197"/>
    </location>
</feature>
<proteinExistence type="predicted"/>
<sequence length="442" mass="43048">MPPRGQPARHRAPAEPAAGPHAGQTSIRKAYEALGVEAFYSSHGARYTNPHEQQIFAAIAALMGRTPAAVWLGLGELPRAEPEDEGDDVEGEGEGAAGGAGCGVGDAHGAGGDATRSVAAATAAAGLAEEDAAGASAAALAAALAAAGLSPPVPLRVLDLACGSGEATAGLAAWNSQHPRPARPAGGGPQGGRGGEPGPDDDRGGGGGEPVVLPYDLRITACDPYTGAAYLARTGRPAQPWSFEDLADGCLGEWAGEAGEAALAAAAAAAAGGRRGGGANGRSKGAAARGARVPGSGSGSAGRGVVGGGGGGGSGCAANSASGGEAGGGGSGGALFDMIICSFALHLCEPSRLYGTLHALSYGGRWLAVLAPHKQPEVRPEHGWALVRSSRTERTHTRLYRSLNVPTVAPLAVPDAAEGVAAAAVVATAAAAAAPVREGVGR</sequence>
<feature type="compositionally biased region" description="Low complexity" evidence="1">
    <location>
        <begin position="14"/>
        <end position="23"/>
    </location>
</feature>
<evidence type="ECO:0000313" key="2">
    <source>
        <dbReference type="EMBL" id="PNH06713.1"/>
    </source>
</evidence>
<keyword evidence="3" id="KW-1185">Reference proteome</keyword>
<feature type="region of interest" description="Disordered" evidence="1">
    <location>
        <begin position="1"/>
        <end position="23"/>
    </location>
</feature>